<keyword evidence="1" id="KW-0812">Transmembrane</keyword>
<organism evidence="2">
    <name type="scientific">Arundo donax</name>
    <name type="common">Giant reed</name>
    <name type="synonym">Donax arundinaceus</name>
    <dbReference type="NCBI Taxonomy" id="35708"/>
    <lineage>
        <taxon>Eukaryota</taxon>
        <taxon>Viridiplantae</taxon>
        <taxon>Streptophyta</taxon>
        <taxon>Embryophyta</taxon>
        <taxon>Tracheophyta</taxon>
        <taxon>Spermatophyta</taxon>
        <taxon>Magnoliopsida</taxon>
        <taxon>Liliopsida</taxon>
        <taxon>Poales</taxon>
        <taxon>Poaceae</taxon>
        <taxon>PACMAD clade</taxon>
        <taxon>Arundinoideae</taxon>
        <taxon>Arundineae</taxon>
        <taxon>Arundo</taxon>
    </lineage>
</organism>
<proteinExistence type="predicted"/>
<feature type="transmembrane region" description="Helical" evidence="1">
    <location>
        <begin position="12"/>
        <end position="33"/>
    </location>
</feature>
<dbReference type="AlphaFoldDB" id="A0A0A9HD98"/>
<sequence>MKNPVSPLLVRILVTTLSYMSLMRVMYFVKTLYFSEAHHMTFRGILS</sequence>
<dbReference type="EMBL" id="GBRH01162786">
    <property type="protein sequence ID" value="JAE35110.1"/>
    <property type="molecule type" value="Transcribed_RNA"/>
</dbReference>
<accession>A0A0A9HD98</accession>
<reference evidence="2" key="2">
    <citation type="journal article" date="2015" name="Data Brief">
        <title>Shoot transcriptome of the giant reed, Arundo donax.</title>
        <authorList>
            <person name="Barrero R.A."/>
            <person name="Guerrero F.D."/>
            <person name="Moolhuijzen P."/>
            <person name="Goolsby J.A."/>
            <person name="Tidwell J."/>
            <person name="Bellgard S.E."/>
            <person name="Bellgard M.I."/>
        </authorList>
    </citation>
    <scope>NUCLEOTIDE SEQUENCE</scope>
    <source>
        <tissue evidence="2">Shoot tissue taken approximately 20 cm above the soil surface</tissue>
    </source>
</reference>
<reference evidence="2" key="1">
    <citation type="submission" date="2014-09" db="EMBL/GenBank/DDBJ databases">
        <authorList>
            <person name="Magalhaes I.L.F."/>
            <person name="Oliveira U."/>
            <person name="Santos F.R."/>
            <person name="Vidigal T.H.D.A."/>
            <person name="Brescovit A.D."/>
            <person name="Santos A.J."/>
        </authorList>
    </citation>
    <scope>NUCLEOTIDE SEQUENCE</scope>
    <source>
        <tissue evidence="2">Shoot tissue taken approximately 20 cm above the soil surface</tissue>
    </source>
</reference>
<name>A0A0A9HD98_ARUDO</name>
<protein>
    <submittedName>
        <fullName evidence="2">Uncharacterized protein</fullName>
    </submittedName>
</protein>
<keyword evidence="1" id="KW-1133">Transmembrane helix</keyword>
<evidence type="ECO:0000313" key="2">
    <source>
        <dbReference type="EMBL" id="JAE35110.1"/>
    </source>
</evidence>
<keyword evidence="1" id="KW-0472">Membrane</keyword>
<evidence type="ECO:0000256" key="1">
    <source>
        <dbReference type="SAM" id="Phobius"/>
    </source>
</evidence>